<dbReference type="OrthoDB" id="6620644at2759"/>
<protein>
    <submittedName>
        <fullName evidence="3">Uncharacterized protein</fullName>
    </submittedName>
</protein>
<accession>A0A4C1U4N6</accession>
<evidence type="ECO:0000313" key="4">
    <source>
        <dbReference type="Proteomes" id="UP000299102"/>
    </source>
</evidence>
<evidence type="ECO:0000256" key="1">
    <source>
        <dbReference type="SAM" id="MobiDB-lite"/>
    </source>
</evidence>
<evidence type="ECO:0000313" key="3">
    <source>
        <dbReference type="EMBL" id="GBP21087.1"/>
    </source>
</evidence>
<dbReference type="AlphaFoldDB" id="A0A4C1U4N6"/>
<feature type="region of interest" description="Disordered" evidence="1">
    <location>
        <begin position="113"/>
        <end position="146"/>
    </location>
</feature>
<keyword evidence="4" id="KW-1185">Reference proteome</keyword>
<dbReference type="STRING" id="151549.A0A4C1U4N6"/>
<sequence>MPIPHSILTPILLSISDPVLALEYVPRPVFNSDTAISIKARPKWQYLPAVPGYVPVYIRNGDTPLEDINPELAEAFHALPAGRGPELLKAASEVSENAHALDAPEVPELGARGTFQDIPYQMDEQSKRYHEKKQKKVVPDLPVEDS</sequence>
<comment type="caution">
    <text evidence="3">The sequence shown here is derived from an EMBL/GenBank/DDBJ whole genome shotgun (WGS) entry which is preliminary data.</text>
</comment>
<feature type="chain" id="PRO_5020041032" evidence="2">
    <location>
        <begin position="22"/>
        <end position="146"/>
    </location>
</feature>
<feature type="signal peptide" evidence="2">
    <location>
        <begin position="1"/>
        <end position="21"/>
    </location>
</feature>
<organism evidence="3 4">
    <name type="scientific">Eumeta variegata</name>
    <name type="common">Bagworm moth</name>
    <name type="synonym">Eumeta japonica</name>
    <dbReference type="NCBI Taxonomy" id="151549"/>
    <lineage>
        <taxon>Eukaryota</taxon>
        <taxon>Metazoa</taxon>
        <taxon>Ecdysozoa</taxon>
        <taxon>Arthropoda</taxon>
        <taxon>Hexapoda</taxon>
        <taxon>Insecta</taxon>
        <taxon>Pterygota</taxon>
        <taxon>Neoptera</taxon>
        <taxon>Endopterygota</taxon>
        <taxon>Lepidoptera</taxon>
        <taxon>Glossata</taxon>
        <taxon>Ditrysia</taxon>
        <taxon>Tineoidea</taxon>
        <taxon>Psychidae</taxon>
        <taxon>Oiketicinae</taxon>
        <taxon>Eumeta</taxon>
    </lineage>
</organism>
<proteinExistence type="predicted"/>
<dbReference type="EMBL" id="BGZK01000125">
    <property type="protein sequence ID" value="GBP21087.1"/>
    <property type="molecule type" value="Genomic_DNA"/>
</dbReference>
<keyword evidence="2" id="KW-0732">Signal</keyword>
<evidence type="ECO:0000256" key="2">
    <source>
        <dbReference type="SAM" id="SignalP"/>
    </source>
</evidence>
<reference evidence="3 4" key="1">
    <citation type="journal article" date="2019" name="Commun. Biol.">
        <title>The bagworm genome reveals a unique fibroin gene that provides high tensile strength.</title>
        <authorList>
            <person name="Kono N."/>
            <person name="Nakamura H."/>
            <person name="Ohtoshi R."/>
            <person name="Tomita M."/>
            <person name="Numata K."/>
            <person name="Arakawa K."/>
        </authorList>
    </citation>
    <scope>NUCLEOTIDE SEQUENCE [LARGE SCALE GENOMIC DNA]</scope>
</reference>
<dbReference type="Proteomes" id="UP000299102">
    <property type="component" value="Unassembled WGS sequence"/>
</dbReference>
<gene>
    <name evidence="3" type="ORF">EVAR_11118_1</name>
</gene>
<name>A0A4C1U4N6_EUMVA</name>